<protein>
    <submittedName>
        <fullName evidence="1">Uncharacterized protein</fullName>
    </submittedName>
</protein>
<organism evidence="1 2">
    <name type="scientific">Bradyrhizobium diazoefficiens SEMIA 5080</name>
    <dbReference type="NCBI Taxonomy" id="754504"/>
    <lineage>
        <taxon>Bacteria</taxon>
        <taxon>Pseudomonadati</taxon>
        <taxon>Pseudomonadota</taxon>
        <taxon>Alphaproteobacteria</taxon>
        <taxon>Hyphomicrobiales</taxon>
        <taxon>Nitrobacteraceae</taxon>
        <taxon>Bradyrhizobium</taxon>
    </lineage>
</organism>
<name>A0A837CBG7_9BRAD</name>
<sequence length="101" mass="11961">MDTYLYDRLLAVEQDYRVEMNNILLPREPFDKFMRAADEYRNAISVWMKLSNGISDDEASREFRRLVTASGGAFNAARDEFATWLSQRQNLIEQARRELRH</sequence>
<evidence type="ECO:0000313" key="1">
    <source>
        <dbReference type="EMBL" id="KGJ66569.1"/>
    </source>
</evidence>
<reference evidence="1 2" key="1">
    <citation type="journal article" date="2014" name="BMC Genomics">
        <title>Comparative genomics of Bradyrhizobium japonicum CPAC 15 and Bradyrhizobium diazoefficiens CPAC 7: elite model strains for understanding symbiotic performance with soybean.</title>
        <authorList>
            <person name="Siqueira A.F."/>
            <person name="Ormeno-Orrillo E."/>
            <person name="Souza R.C."/>
            <person name="Rodrigues E.P."/>
            <person name="Almeida L.G."/>
            <person name="Barcellos F.G."/>
            <person name="Batista J.S."/>
            <person name="Nakatami A.S."/>
            <person name="Martinez-Romero E."/>
            <person name="Vasconcelos A.T."/>
            <person name="Hungria M."/>
        </authorList>
    </citation>
    <scope>NUCLEOTIDE SEQUENCE [LARGE SCALE GENOMIC DNA]</scope>
    <source>
        <strain evidence="1 2">SEMIA 5080</strain>
    </source>
</reference>
<dbReference type="EMBL" id="ADOU02000005">
    <property type="protein sequence ID" value="KGJ66569.1"/>
    <property type="molecule type" value="Genomic_DNA"/>
</dbReference>
<dbReference type="Proteomes" id="UP000024900">
    <property type="component" value="Unassembled WGS sequence"/>
</dbReference>
<proteinExistence type="predicted"/>
<comment type="caution">
    <text evidence="1">The sequence shown here is derived from an EMBL/GenBank/DDBJ whole genome shotgun (WGS) entry which is preliminary data.</text>
</comment>
<dbReference type="AlphaFoldDB" id="A0A837CBG7"/>
<gene>
    <name evidence="1" type="ORF">BJA5080_03189</name>
</gene>
<accession>A0A837CBG7</accession>
<evidence type="ECO:0000313" key="2">
    <source>
        <dbReference type="Proteomes" id="UP000024900"/>
    </source>
</evidence>